<evidence type="ECO:0000313" key="12">
    <source>
        <dbReference type="Proteomes" id="UP000797356"/>
    </source>
</evidence>
<proteinExistence type="inferred from homology"/>
<dbReference type="FunFam" id="2.40.70.10:FF:000013">
    <property type="entry name" value="Aspartyl protease AED1"/>
    <property type="match status" value="1"/>
</dbReference>
<reference evidence="11" key="2">
    <citation type="submission" date="2019-07" db="EMBL/GenBank/DDBJ databases">
        <authorList>
            <person name="Yang Y."/>
            <person name="Bocs S."/>
            <person name="Baudouin L."/>
        </authorList>
    </citation>
    <scope>NUCLEOTIDE SEQUENCE</scope>
    <source>
        <tissue evidence="11">Spear leaf of Hainan Tall coconut</tissue>
    </source>
</reference>
<evidence type="ECO:0000259" key="10">
    <source>
        <dbReference type="PROSITE" id="PS51767"/>
    </source>
</evidence>
<protein>
    <submittedName>
        <fullName evidence="11">Aspartyl protease family protein</fullName>
    </submittedName>
</protein>
<dbReference type="Pfam" id="PF14543">
    <property type="entry name" value="TAXi_N"/>
    <property type="match status" value="1"/>
</dbReference>
<dbReference type="EMBL" id="CM017882">
    <property type="protein sequence ID" value="KAG1364264.1"/>
    <property type="molecule type" value="Genomic_DNA"/>
</dbReference>
<dbReference type="InterPro" id="IPR032799">
    <property type="entry name" value="TAXi_C"/>
</dbReference>
<evidence type="ECO:0000256" key="1">
    <source>
        <dbReference type="ARBA" id="ARBA00007447"/>
    </source>
</evidence>
<dbReference type="Proteomes" id="UP000797356">
    <property type="component" value="Chromosome 11"/>
</dbReference>
<evidence type="ECO:0000256" key="4">
    <source>
        <dbReference type="ARBA" id="ARBA00022750"/>
    </source>
</evidence>
<comment type="caution">
    <text evidence="11">The sequence shown here is derived from an EMBL/GenBank/DDBJ whole genome shotgun (WGS) entry which is preliminary data.</text>
</comment>
<evidence type="ECO:0000256" key="9">
    <source>
        <dbReference type="SAM" id="Phobius"/>
    </source>
</evidence>
<evidence type="ECO:0000313" key="11">
    <source>
        <dbReference type="EMBL" id="KAG1364264.1"/>
    </source>
</evidence>
<dbReference type="PANTHER" id="PTHR13683:SF750">
    <property type="entry name" value="ASPARTYL PROTEASE AED1"/>
    <property type="match status" value="1"/>
</dbReference>
<dbReference type="InterPro" id="IPR021109">
    <property type="entry name" value="Peptidase_aspartic_dom_sf"/>
</dbReference>
<evidence type="ECO:0000256" key="3">
    <source>
        <dbReference type="ARBA" id="ARBA00022729"/>
    </source>
</evidence>
<keyword evidence="6" id="KW-1015">Disulfide bond</keyword>
<feature type="domain" description="Peptidase A1" evidence="10">
    <location>
        <begin position="144"/>
        <end position="475"/>
    </location>
</feature>
<evidence type="ECO:0000256" key="8">
    <source>
        <dbReference type="RuleBase" id="RU000454"/>
    </source>
</evidence>
<accession>A0A8K0N9Q3</accession>
<sequence>MAKSWFGKRLKLTERGSTFMIELHADTAIFLTMAYILAINISILVDFGATCFFSDCNNSHQCASSYQSMSTSPSWSRASLKVAHRHGPCSPLHLKQNPDHKQILHRDQSRVNAIHARTTTKSLRANAANSIPDHTGDSLGTGNYIVTIGIGTPRRDRSVIFDTGSDVTWIQCEPCRSCYQQREPLFDPSQSSTYANISCSSSYCSELDLSGCTSSTCVYEVQYGDNSYTTGFLAQDTLTLTSSQVMPNFRFGCGENNDGLFGEAAGLLGLGRKKVSIVSQAFQKFGGVFSYCLPSTSSSTGYLTFGGGSTSSNVKFTPMLTDPTTPTFYYLDLVAIYIGGQRLSISPTVFSNAGTIIDSGTVISRLPPAAYSALRLAFWRLMSSYKSAPAFSILDTCYDFTGYGQVSIPTVALQFGGGVTTNLDSSGILYVASESQACLAFAGNSDASDLGIIGNVQQRKLNVVYDVAKKAIGFGPNGC</sequence>
<dbReference type="PROSITE" id="PS00141">
    <property type="entry name" value="ASP_PROTEASE"/>
    <property type="match status" value="1"/>
</dbReference>
<dbReference type="InterPro" id="IPR032861">
    <property type="entry name" value="TAXi_N"/>
</dbReference>
<reference evidence="11" key="1">
    <citation type="journal article" date="2017" name="Gigascience">
        <title>The genome draft of coconut (Cocos nucifera).</title>
        <authorList>
            <person name="Xiao Y."/>
            <person name="Xu P."/>
            <person name="Fan H."/>
            <person name="Baudouin L."/>
            <person name="Xia W."/>
            <person name="Bocs S."/>
            <person name="Xu J."/>
            <person name="Li Q."/>
            <person name="Guo A."/>
            <person name="Zhou L."/>
            <person name="Li J."/>
            <person name="Wu Y."/>
            <person name="Ma Z."/>
            <person name="Armero A."/>
            <person name="Issali A.E."/>
            <person name="Liu N."/>
            <person name="Peng M."/>
            <person name="Yang Y."/>
        </authorList>
    </citation>
    <scope>NUCLEOTIDE SEQUENCE</scope>
    <source>
        <tissue evidence="11">Spear leaf of Hainan Tall coconut</tissue>
    </source>
</reference>
<keyword evidence="12" id="KW-1185">Reference proteome</keyword>
<keyword evidence="9" id="KW-0812">Transmembrane</keyword>
<evidence type="ECO:0000256" key="2">
    <source>
        <dbReference type="ARBA" id="ARBA00022670"/>
    </source>
</evidence>
<dbReference type="AlphaFoldDB" id="A0A8K0N9Q3"/>
<dbReference type="SUPFAM" id="SSF50630">
    <property type="entry name" value="Acid proteases"/>
    <property type="match status" value="1"/>
</dbReference>
<dbReference type="PRINTS" id="PR00792">
    <property type="entry name" value="PEPSIN"/>
</dbReference>
<feature type="active site" evidence="7">
    <location>
        <position position="358"/>
    </location>
</feature>
<dbReference type="GO" id="GO:0006508">
    <property type="term" value="P:proteolysis"/>
    <property type="evidence" value="ECO:0007669"/>
    <property type="project" value="UniProtKB-KW"/>
</dbReference>
<dbReference type="PANTHER" id="PTHR13683">
    <property type="entry name" value="ASPARTYL PROTEASES"/>
    <property type="match status" value="1"/>
</dbReference>
<dbReference type="CDD" id="cd05472">
    <property type="entry name" value="cnd41_like"/>
    <property type="match status" value="1"/>
</dbReference>
<comment type="similarity">
    <text evidence="1 8">Belongs to the peptidase A1 family.</text>
</comment>
<dbReference type="Gene3D" id="2.40.70.10">
    <property type="entry name" value="Acid Proteases"/>
    <property type="match status" value="2"/>
</dbReference>
<evidence type="ECO:0000256" key="6">
    <source>
        <dbReference type="ARBA" id="ARBA00023157"/>
    </source>
</evidence>
<dbReference type="InterPro" id="IPR001461">
    <property type="entry name" value="Aspartic_peptidase_A1"/>
</dbReference>
<dbReference type="Pfam" id="PF14541">
    <property type="entry name" value="TAXi_C"/>
    <property type="match status" value="1"/>
</dbReference>
<evidence type="ECO:0000256" key="7">
    <source>
        <dbReference type="PIRSR" id="PIRSR601461-1"/>
    </source>
</evidence>
<evidence type="ECO:0000256" key="5">
    <source>
        <dbReference type="ARBA" id="ARBA00022801"/>
    </source>
</evidence>
<keyword evidence="3" id="KW-0732">Signal</keyword>
<dbReference type="PROSITE" id="PS51767">
    <property type="entry name" value="PEPTIDASE_A1"/>
    <property type="match status" value="1"/>
</dbReference>
<keyword evidence="5 8" id="KW-0378">Hydrolase</keyword>
<keyword evidence="9" id="KW-0472">Membrane</keyword>
<dbReference type="InterPro" id="IPR033121">
    <property type="entry name" value="PEPTIDASE_A1"/>
</dbReference>
<keyword evidence="2 8" id="KW-0645">Protease</keyword>
<feature type="transmembrane region" description="Helical" evidence="9">
    <location>
        <begin position="21"/>
        <end position="45"/>
    </location>
</feature>
<gene>
    <name evidence="11" type="ORF">COCNU_11G010910</name>
</gene>
<dbReference type="InterPro" id="IPR001969">
    <property type="entry name" value="Aspartic_peptidase_AS"/>
</dbReference>
<dbReference type="OrthoDB" id="2747330at2759"/>
<keyword evidence="4 8" id="KW-0064">Aspartyl protease</keyword>
<dbReference type="InterPro" id="IPR033873">
    <property type="entry name" value="CND41-like"/>
</dbReference>
<organism evidence="11 12">
    <name type="scientific">Cocos nucifera</name>
    <name type="common">Coconut palm</name>
    <dbReference type="NCBI Taxonomy" id="13894"/>
    <lineage>
        <taxon>Eukaryota</taxon>
        <taxon>Viridiplantae</taxon>
        <taxon>Streptophyta</taxon>
        <taxon>Embryophyta</taxon>
        <taxon>Tracheophyta</taxon>
        <taxon>Spermatophyta</taxon>
        <taxon>Magnoliopsida</taxon>
        <taxon>Liliopsida</taxon>
        <taxon>Arecaceae</taxon>
        <taxon>Arecoideae</taxon>
        <taxon>Cocoseae</taxon>
        <taxon>Attaleinae</taxon>
        <taxon>Cocos</taxon>
    </lineage>
</organism>
<dbReference type="GO" id="GO:0004190">
    <property type="term" value="F:aspartic-type endopeptidase activity"/>
    <property type="evidence" value="ECO:0007669"/>
    <property type="project" value="UniProtKB-KW"/>
</dbReference>
<keyword evidence="9" id="KW-1133">Transmembrane helix</keyword>
<dbReference type="FunFam" id="2.40.70.10:FF:000021">
    <property type="entry name" value="Aspartyl protease AED1"/>
    <property type="match status" value="1"/>
</dbReference>
<feature type="active site" evidence="7">
    <location>
        <position position="162"/>
    </location>
</feature>
<name>A0A8K0N9Q3_COCNU</name>